<dbReference type="SUPFAM" id="SSF53383">
    <property type="entry name" value="PLP-dependent transferases"/>
    <property type="match status" value="1"/>
</dbReference>
<dbReference type="GO" id="GO:0008483">
    <property type="term" value="F:transaminase activity"/>
    <property type="evidence" value="ECO:0007669"/>
    <property type="project" value="UniProtKB-KW"/>
</dbReference>
<protein>
    <submittedName>
        <fullName evidence="12">Aminotransferase class I/II-fold pyridoxal phosphate-dependent enzyme</fullName>
    </submittedName>
</protein>
<dbReference type="SUPFAM" id="SSF46785">
    <property type="entry name" value="Winged helix' DNA-binding domain"/>
    <property type="match status" value="1"/>
</dbReference>
<evidence type="ECO:0000256" key="2">
    <source>
        <dbReference type="ARBA" id="ARBA00005384"/>
    </source>
</evidence>
<dbReference type="InterPro" id="IPR000524">
    <property type="entry name" value="Tscrpt_reg_HTH_GntR"/>
</dbReference>
<dbReference type="OrthoDB" id="9808770at2"/>
<evidence type="ECO:0000256" key="1">
    <source>
        <dbReference type="ARBA" id="ARBA00001933"/>
    </source>
</evidence>
<comment type="subunit">
    <text evidence="4">Homodimer.</text>
</comment>
<evidence type="ECO:0000256" key="3">
    <source>
        <dbReference type="ARBA" id="ARBA00007441"/>
    </source>
</evidence>
<dbReference type="InterPro" id="IPR036388">
    <property type="entry name" value="WH-like_DNA-bd_sf"/>
</dbReference>
<dbReference type="CDD" id="cd07377">
    <property type="entry name" value="WHTH_GntR"/>
    <property type="match status" value="1"/>
</dbReference>
<accession>A0A845LAS8</accession>
<proteinExistence type="inferred from homology"/>
<comment type="cofactor">
    <cofactor evidence="1">
        <name>pyridoxal 5'-phosphate</name>
        <dbReference type="ChEBI" id="CHEBI:597326"/>
    </cofactor>
</comment>
<name>A0A845LAS8_9FIRM</name>
<evidence type="ECO:0000256" key="4">
    <source>
        <dbReference type="ARBA" id="ARBA00011738"/>
    </source>
</evidence>
<reference evidence="12 13" key="1">
    <citation type="submission" date="2020-01" db="EMBL/GenBank/DDBJ databases">
        <title>Whole-genome sequence of Heliobacterium undosum DSM 13378.</title>
        <authorList>
            <person name="Kyndt J.A."/>
            <person name="Meyer T.E."/>
        </authorList>
    </citation>
    <scope>NUCLEOTIDE SEQUENCE [LARGE SCALE GENOMIC DNA]</scope>
    <source>
        <strain evidence="12 13">DSM 13378</strain>
    </source>
</reference>
<dbReference type="EMBL" id="WXEY01000009">
    <property type="protein sequence ID" value="MZP30031.1"/>
    <property type="molecule type" value="Genomic_DNA"/>
</dbReference>
<evidence type="ECO:0000259" key="11">
    <source>
        <dbReference type="PROSITE" id="PS50949"/>
    </source>
</evidence>
<dbReference type="FunFam" id="3.40.640.10:FF:000053">
    <property type="entry name" value="Aminotransferase, class I"/>
    <property type="match status" value="1"/>
</dbReference>
<evidence type="ECO:0000256" key="7">
    <source>
        <dbReference type="ARBA" id="ARBA00022898"/>
    </source>
</evidence>
<evidence type="ECO:0000313" key="12">
    <source>
        <dbReference type="EMBL" id="MZP30031.1"/>
    </source>
</evidence>
<dbReference type="Proteomes" id="UP000463470">
    <property type="component" value="Unassembled WGS sequence"/>
</dbReference>
<keyword evidence="6 12" id="KW-0808">Transferase</keyword>
<dbReference type="InterPro" id="IPR051446">
    <property type="entry name" value="HTH_trans_reg/aminotransferase"/>
</dbReference>
<evidence type="ECO:0000256" key="8">
    <source>
        <dbReference type="ARBA" id="ARBA00023015"/>
    </source>
</evidence>
<evidence type="ECO:0000256" key="5">
    <source>
        <dbReference type="ARBA" id="ARBA00022576"/>
    </source>
</evidence>
<sequence length="518" mass="57666">MRRQGEVDASNWFSDVKLDPRSAEPLYQQIADMIMYKILHHVLPPGTKLPPERELAALFDVSRTTAINAYRLLERQGWVKTRVGSGTYVERHAVESNGNSGNKGNAGQMPWTELFAARPQSPLSTILRDLVAAPLAEDNIALAAGMADPATFPIESMQRLFAERAGTAAPIDFGHIPTEGYNPLRHAIATGLAAKGIAATADQVMTFSGSQNGLYLLARVMLEPGDYVVVEAPTFIGAVQVFQGAGARLLSLPVSEGLNLALLEDYLIRYRPKFFYINPTFHNPTGRVLSERERHDLIELAARYRLVIVEDDAYGELFYHHPPPLPLKALDSYGGVVYLNTFSKLLFPGLRIGYLAASPTLINRLAMEKQYIDLHTSNISQWLLHVYLESGQLPLHASRVRSIYKKRRDALAQALRHYCGADLSFSIPDGGFYLWCRIERPVTARDLLHEAIKGGVSFVPGDAFYTTPESGEREFRFCFTSHPETVLWEGARRIGDTLRRMTKARRPAHSAVAVQPII</sequence>
<evidence type="ECO:0000256" key="9">
    <source>
        <dbReference type="ARBA" id="ARBA00023125"/>
    </source>
</evidence>
<feature type="domain" description="HTH gntR-type" evidence="11">
    <location>
        <begin position="24"/>
        <end position="92"/>
    </location>
</feature>
<dbReference type="GO" id="GO:0003677">
    <property type="term" value="F:DNA binding"/>
    <property type="evidence" value="ECO:0007669"/>
    <property type="project" value="UniProtKB-KW"/>
</dbReference>
<keyword evidence="10" id="KW-0804">Transcription</keyword>
<evidence type="ECO:0000256" key="10">
    <source>
        <dbReference type="ARBA" id="ARBA00023163"/>
    </source>
</evidence>
<keyword evidence="5 12" id="KW-0032">Aminotransferase</keyword>
<comment type="caution">
    <text evidence="12">The sequence shown here is derived from an EMBL/GenBank/DDBJ whole genome shotgun (WGS) entry which is preliminary data.</text>
</comment>
<keyword evidence="7" id="KW-0663">Pyridoxal phosphate</keyword>
<dbReference type="InterPro" id="IPR036390">
    <property type="entry name" value="WH_DNA-bd_sf"/>
</dbReference>
<dbReference type="InterPro" id="IPR015421">
    <property type="entry name" value="PyrdxlP-dep_Trfase_major"/>
</dbReference>
<dbReference type="GO" id="GO:0030170">
    <property type="term" value="F:pyridoxal phosphate binding"/>
    <property type="evidence" value="ECO:0007669"/>
    <property type="project" value="InterPro"/>
</dbReference>
<dbReference type="GO" id="GO:0003700">
    <property type="term" value="F:DNA-binding transcription factor activity"/>
    <property type="evidence" value="ECO:0007669"/>
    <property type="project" value="InterPro"/>
</dbReference>
<dbReference type="Gene3D" id="3.40.640.10">
    <property type="entry name" value="Type I PLP-dependent aspartate aminotransferase-like (Major domain)"/>
    <property type="match status" value="1"/>
</dbReference>
<dbReference type="InterPro" id="IPR015422">
    <property type="entry name" value="PyrdxlP-dep_Trfase_small"/>
</dbReference>
<evidence type="ECO:0000313" key="13">
    <source>
        <dbReference type="Proteomes" id="UP000463470"/>
    </source>
</evidence>
<dbReference type="InterPro" id="IPR015424">
    <property type="entry name" value="PyrdxlP-dep_Trfase"/>
</dbReference>
<comment type="similarity">
    <text evidence="2">In the C-terminal section; belongs to the class-I pyridoxal-phosphate-dependent aminotransferase family.</text>
</comment>
<dbReference type="PANTHER" id="PTHR46577">
    <property type="entry name" value="HTH-TYPE TRANSCRIPTIONAL REGULATORY PROTEIN GABR"/>
    <property type="match status" value="1"/>
</dbReference>
<dbReference type="CDD" id="cd00609">
    <property type="entry name" value="AAT_like"/>
    <property type="match status" value="1"/>
</dbReference>
<gene>
    <name evidence="12" type="ORF">GTO91_09970</name>
</gene>
<dbReference type="SMART" id="SM00345">
    <property type="entry name" value="HTH_GNTR"/>
    <property type="match status" value="1"/>
</dbReference>
<dbReference type="AlphaFoldDB" id="A0A845LAS8"/>
<dbReference type="PANTHER" id="PTHR46577:SF2">
    <property type="entry name" value="TRANSCRIPTIONAL REGULATORY PROTEIN"/>
    <property type="match status" value="1"/>
</dbReference>
<dbReference type="Pfam" id="PF00155">
    <property type="entry name" value="Aminotran_1_2"/>
    <property type="match status" value="1"/>
</dbReference>
<keyword evidence="13" id="KW-1185">Reference proteome</keyword>
<dbReference type="Gene3D" id="3.90.1150.10">
    <property type="entry name" value="Aspartate Aminotransferase, domain 1"/>
    <property type="match status" value="1"/>
</dbReference>
<dbReference type="Gene3D" id="1.10.10.10">
    <property type="entry name" value="Winged helix-like DNA-binding domain superfamily/Winged helix DNA-binding domain"/>
    <property type="match status" value="1"/>
</dbReference>
<organism evidence="12 13">
    <name type="scientific">Heliomicrobium undosum</name>
    <dbReference type="NCBI Taxonomy" id="121734"/>
    <lineage>
        <taxon>Bacteria</taxon>
        <taxon>Bacillati</taxon>
        <taxon>Bacillota</taxon>
        <taxon>Clostridia</taxon>
        <taxon>Eubacteriales</taxon>
        <taxon>Heliobacteriaceae</taxon>
        <taxon>Heliomicrobium</taxon>
    </lineage>
</organism>
<evidence type="ECO:0000256" key="6">
    <source>
        <dbReference type="ARBA" id="ARBA00022679"/>
    </source>
</evidence>
<keyword evidence="9" id="KW-0238">DNA-binding</keyword>
<keyword evidence="8" id="KW-0805">Transcription regulation</keyword>
<dbReference type="InterPro" id="IPR004839">
    <property type="entry name" value="Aminotransferase_I/II_large"/>
</dbReference>
<dbReference type="PRINTS" id="PR00035">
    <property type="entry name" value="HTHGNTR"/>
</dbReference>
<dbReference type="Pfam" id="PF00392">
    <property type="entry name" value="GntR"/>
    <property type="match status" value="1"/>
</dbReference>
<dbReference type="PROSITE" id="PS50949">
    <property type="entry name" value="HTH_GNTR"/>
    <property type="match status" value="1"/>
</dbReference>
<comment type="similarity">
    <text evidence="3">Belongs to the class-I pyridoxal-phosphate-dependent aminotransferase family.</text>
</comment>